<evidence type="ECO:0000313" key="1">
    <source>
        <dbReference type="EMBL" id="BBY20442.1"/>
    </source>
</evidence>
<gene>
    <name evidence="1" type="ORF">MSTO_06470</name>
</gene>
<protein>
    <submittedName>
        <fullName evidence="1">Uncharacterized protein</fullName>
    </submittedName>
</protein>
<dbReference type="EMBL" id="AP022587">
    <property type="protein sequence ID" value="BBY20442.1"/>
    <property type="molecule type" value="Genomic_DNA"/>
</dbReference>
<sequence length="73" mass="8042">MNQTDLMRLWWAEGQVAWTRTGCLGPVGAGIRVLLENSGFDLNYSRLVAAFDPMGPGWRDVVLPRIAEPAARA</sequence>
<reference evidence="1 2" key="1">
    <citation type="journal article" date="2019" name="Emerg. Microbes Infect.">
        <title>Comprehensive subspecies identification of 175 nontuberculous mycobacteria species based on 7547 genomic profiles.</title>
        <authorList>
            <person name="Matsumoto Y."/>
            <person name="Kinjo T."/>
            <person name="Motooka D."/>
            <person name="Nabeya D."/>
            <person name="Jung N."/>
            <person name="Uechi K."/>
            <person name="Horii T."/>
            <person name="Iida T."/>
            <person name="Fujita J."/>
            <person name="Nakamura S."/>
        </authorList>
    </citation>
    <scope>NUCLEOTIDE SEQUENCE [LARGE SCALE GENOMIC DNA]</scope>
    <source>
        <strain evidence="1 2">JCM 17783</strain>
    </source>
</reference>
<accession>A0A7I7Q310</accession>
<name>A0A7I7Q310_9MYCO</name>
<proteinExistence type="predicted"/>
<dbReference type="KEGG" id="msto:MSTO_06470"/>
<evidence type="ECO:0000313" key="2">
    <source>
        <dbReference type="Proteomes" id="UP000467130"/>
    </source>
</evidence>
<dbReference type="Proteomes" id="UP000467130">
    <property type="component" value="Chromosome"/>
</dbReference>
<keyword evidence="2" id="KW-1185">Reference proteome</keyword>
<organism evidence="1 2">
    <name type="scientific">Mycobacterium stomatepiae</name>
    <dbReference type="NCBI Taxonomy" id="470076"/>
    <lineage>
        <taxon>Bacteria</taxon>
        <taxon>Bacillati</taxon>
        <taxon>Actinomycetota</taxon>
        <taxon>Actinomycetes</taxon>
        <taxon>Mycobacteriales</taxon>
        <taxon>Mycobacteriaceae</taxon>
        <taxon>Mycobacterium</taxon>
        <taxon>Mycobacterium simiae complex</taxon>
    </lineage>
</organism>
<dbReference type="RefSeq" id="WP_163788535.1">
    <property type="nucleotide sequence ID" value="NZ_AP022587.1"/>
</dbReference>
<dbReference type="AlphaFoldDB" id="A0A7I7Q310"/>